<gene>
    <name evidence="2" type="ORF">KFQ06_13450</name>
</gene>
<sequence>MEKKYQDYLLLASIFCFFYAFPILISDSYYIDDLGRSIRGFAHWTANGRPAADEIMIFLNAGMPLTDTSPLPQMLAVAAFVAIGALAGKVFFDGRPLISALAALSLICSPYLLENLSYKFDALTMALSIALAICAAIFNLKSPIVVNVALKSLLVVLVFSLYQASVNIYIAFCVILFVHQVRENLSEKALFKALSQSILSLLIAFVIYSKLIAKRVISGTYSIEHSESTFDISTILSHLVSYAQLALTLFENSYFRYLFAFYLLIAVTATLLIAVKYLQKSGFGALSLIIASLVVLAPLLIILTVPGSLIFLKQPVFSPRTLVGFVSLMFFLLFCTHSLFSTIHKNITPVLMLPLFILLTSLAYSYSAALNKQWELETYLTRRISEDLNSLKYDVKKDKVIMLGKEPYAAVTLNSINKFPILALLIQRHLVQQWVWGYVALEHNVFLQGTKMPSQKDFDIARAQLSPKDQVLDRDMYSISEVGIYKVIMLKENR</sequence>
<feature type="transmembrane region" description="Helical" evidence="1">
    <location>
        <begin position="97"/>
        <end position="113"/>
    </location>
</feature>
<keyword evidence="1" id="KW-1133">Transmembrane helix</keyword>
<keyword evidence="1" id="KW-0812">Transmembrane</keyword>
<feature type="transmembrane region" description="Helical" evidence="1">
    <location>
        <begin position="189"/>
        <end position="208"/>
    </location>
</feature>
<dbReference type="EMBL" id="CP074347">
    <property type="protein sequence ID" value="USU99069.1"/>
    <property type="molecule type" value="Genomic_DNA"/>
</dbReference>
<feature type="transmembrane region" description="Helical" evidence="1">
    <location>
        <begin position="73"/>
        <end position="92"/>
    </location>
</feature>
<dbReference type="Proteomes" id="UP001056873">
    <property type="component" value="Chromosome"/>
</dbReference>
<feature type="transmembrane region" description="Helical" evidence="1">
    <location>
        <begin position="152"/>
        <end position="177"/>
    </location>
</feature>
<evidence type="ECO:0000256" key="1">
    <source>
        <dbReference type="SAM" id="Phobius"/>
    </source>
</evidence>
<evidence type="ECO:0000313" key="2">
    <source>
        <dbReference type="EMBL" id="USU99069.1"/>
    </source>
</evidence>
<feature type="transmembrane region" description="Helical" evidence="1">
    <location>
        <begin position="7"/>
        <end position="25"/>
    </location>
</feature>
<reference evidence="2" key="1">
    <citation type="journal article" date="2022" name="BMC Genomics">
        <title>Genome sequence of the entomopathogenic Serratia entomophila isolate 626 and characterisation of the species specific itaconate degradation pathway.</title>
        <authorList>
            <person name="Vaughan A.L."/>
            <person name="Altermann E."/>
            <person name="Glare T.R."/>
            <person name="Hurst M.R.H."/>
        </authorList>
    </citation>
    <scope>NUCLEOTIDE SEQUENCE</scope>
    <source>
        <strain evidence="2">626</strain>
    </source>
</reference>
<keyword evidence="1" id="KW-0472">Membrane</keyword>
<organism evidence="2 3">
    <name type="scientific">Serratia entomophila</name>
    <dbReference type="NCBI Taxonomy" id="42906"/>
    <lineage>
        <taxon>Bacteria</taxon>
        <taxon>Pseudomonadati</taxon>
        <taxon>Pseudomonadota</taxon>
        <taxon>Gammaproteobacteria</taxon>
        <taxon>Enterobacterales</taxon>
        <taxon>Yersiniaceae</taxon>
        <taxon>Serratia</taxon>
    </lineage>
</organism>
<name>A0ABY5CMW5_9GAMM</name>
<dbReference type="GeneID" id="75023032"/>
<feature type="transmembrane region" description="Helical" evidence="1">
    <location>
        <begin position="322"/>
        <end position="340"/>
    </location>
</feature>
<feature type="transmembrane region" description="Helical" evidence="1">
    <location>
        <begin position="256"/>
        <end position="278"/>
    </location>
</feature>
<feature type="transmembrane region" description="Helical" evidence="1">
    <location>
        <begin position="119"/>
        <end position="140"/>
    </location>
</feature>
<feature type="transmembrane region" description="Helical" evidence="1">
    <location>
        <begin position="347"/>
        <end position="366"/>
    </location>
</feature>
<proteinExistence type="predicted"/>
<dbReference type="RefSeq" id="WP_234584900.1">
    <property type="nucleotide sequence ID" value="NZ_CAMIPG010000016.1"/>
</dbReference>
<dbReference type="InterPro" id="IPR025686">
    <property type="entry name" value="Glucos_trans_II"/>
</dbReference>
<protein>
    <submittedName>
        <fullName evidence="2">Glucosyltransferase domain-containing protein</fullName>
    </submittedName>
</protein>
<keyword evidence="3" id="KW-1185">Reference proteome</keyword>
<dbReference type="Pfam" id="PF14264">
    <property type="entry name" value="Glucos_trans_II"/>
    <property type="match status" value="1"/>
</dbReference>
<feature type="transmembrane region" description="Helical" evidence="1">
    <location>
        <begin position="285"/>
        <end position="310"/>
    </location>
</feature>
<accession>A0ABY5CMW5</accession>
<evidence type="ECO:0000313" key="3">
    <source>
        <dbReference type="Proteomes" id="UP001056873"/>
    </source>
</evidence>